<evidence type="ECO:0000259" key="8">
    <source>
        <dbReference type="Pfam" id="PF01850"/>
    </source>
</evidence>
<dbReference type="Proteomes" id="UP000032232">
    <property type="component" value="Unassembled WGS sequence"/>
</dbReference>
<dbReference type="InterPro" id="IPR002716">
    <property type="entry name" value="PIN_dom"/>
</dbReference>
<keyword evidence="2" id="KW-1277">Toxin-antitoxin system</keyword>
<comment type="cofactor">
    <cofactor evidence="1">
        <name>Mg(2+)</name>
        <dbReference type="ChEBI" id="CHEBI:18420"/>
    </cofactor>
</comment>
<feature type="domain" description="PIN" evidence="8">
    <location>
        <begin position="2"/>
        <end position="130"/>
    </location>
</feature>
<dbReference type="PATRIC" id="fig|935700.4.peg.3626"/>
<accession>A0A0D1CJ72</accession>
<dbReference type="EC" id="3.1.-.-" evidence="9"/>
<evidence type="ECO:0000313" key="10">
    <source>
        <dbReference type="Proteomes" id="UP000032232"/>
    </source>
</evidence>
<dbReference type="PANTHER" id="PTHR33653:SF1">
    <property type="entry name" value="RIBONUCLEASE VAPC2"/>
    <property type="match status" value="1"/>
</dbReference>
<reference evidence="9 10" key="1">
    <citation type="submission" date="2015-02" db="EMBL/GenBank/DDBJ databases">
        <title>Genome Sequence of Jannaschia aquimarina DSM28248, a member of the Roseobacter clade.</title>
        <authorList>
            <person name="Voget S."/>
            <person name="Daniel R."/>
        </authorList>
    </citation>
    <scope>NUCLEOTIDE SEQUENCE [LARGE SCALE GENOMIC DNA]</scope>
    <source>
        <strain evidence="9 10">GSW-M26</strain>
    </source>
</reference>
<keyword evidence="5 9" id="KW-0378">Hydrolase</keyword>
<dbReference type="Gene3D" id="3.40.50.1010">
    <property type="entry name" value="5'-nuclease"/>
    <property type="match status" value="1"/>
</dbReference>
<evidence type="ECO:0000313" key="9">
    <source>
        <dbReference type="EMBL" id="KIT14757.1"/>
    </source>
</evidence>
<keyword evidence="4" id="KW-0479">Metal-binding</keyword>
<dbReference type="AlphaFoldDB" id="A0A0D1CJ72"/>
<evidence type="ECO:0000256" key="3">
    <source>
        <dbReference type="ARBA" id="ARBA00022722"/>
    </source>
</evidence>
<keyword evidence="3" id="KW-0540">Nuclease</keyword>
<dbReference type="GO" id="GO:0016787">
    <property type="term" value="F:hydrolase activity"/>
    <property type="evidence" value="ECO:0007669"/>
    <property type="project" value="UniProtKB-KW"/>
</dbReference>
<dbReference type="PANTHER" id="PTHR33653">
    <property type="entry name" value="RIBONUCLEASE VAPC2"/>
    <property type="match status" value="1"/>
</dbReference>
<dbReference type="RefSeq" id="WP_043920286.1">
    <property type="nucleotide sequence ID" value="NZ_FZPF01000018.1"/>
</dbReference>
<evidence type="ECO:0000256" key="5">
    <source>
        <dbReference type="ARBA" id="ARBA00022801"/>
    </source>
</evidence>
<comment type="caution">
    <text evidence="9">The sequence shown here is derived from an EMBL/GenBank/DDBJ whole genome shotgun (WGS) entry which is preliminary data.</text>
</comment>
<evidence type="ECO:0000256" key="7">
    <source>
        <dbReference type="ARBA" id="ARBA00038093"/>
    </source>
</evidence>
<keyword evidence="6" id="KW-0460">Magnesium</keyword>
<dbReference type="EMBL" id="JYFE01000064">
    <property type="protein sequence ID" value="KIT14757.1"/>
    <property type="molecule type" value="Genomic_DNA"/>
</dbReference>
<evidence type="ECO:0000256" key="2">
    <source>
        <dbReference type="ARBA" id="ARBA00022649"/>
    </source>
</evidence>
<name>A0A0D1CJ72_9RHOB</name>
<organism evidence="9 10">
    <name type="scientific">Jannaschia aquimarina</name>
    <dbReference type="NCBI Taxonomy" id="935700"/>
    <lineage>
        <taxon>Bacteria</taxon>
        <taxon>Pseudomonadati</taxon>
        <taxon>Pseudomonadota</taxon>
        <taxon>Alphaproteobacteria</taxon>
        <taxon>Rhodobacterales</taxon>
        <taxon>Roseobacteraceae</taxon>
        <taxon>Jannaschia</taxon>
    </lineage>
</organism>
<dbReference type="InterPro" id="IPR050556">
    <property type="entry name" value="Type_II_TA_system_RNase"/>
</dbReference>
<evidence type="ECO:0000256" key="6">
    <source>
        <dbReference type="ARBA" id="ARBA00022842"/>
    </source>
</evidence>
<protein>
    <submittedName>
        <fullName evidence="9">FitB_1 protein</fullName>
        <ecNumber evidence="9">3.1.-.-</ecNumber>
    </submittedName>
</protein>
<dbReference type="GO" id="GO:0004518">
    <property type="term" value="F:nuclease activity"/>
    <property type="evidence" value="ECO:0007669"/>
    <property type="project" value="UniProtKB-KW"/>
</dbReference>
<dbReference type="GO" id="GO:0046872">
    <property type="term" value="F:metal ion binding"/>
    <property type="evidence" value="ECO:0007669"/>
    <property type="project" value="UniProtKB-KW"/>
</dbReference>
<dbReference type="SUPFAM" id="SSF88723">
    <property type="entry name" value="PIN domain-like"/>
    <property type="match status" value="1"/>
</dbReference>
<dbReference type="STRING" id="935700.jaqu_35180"/>
<dbReference type="Pfam" id="PF01850">
    <property type="entry name" value="PIN"/>
    <property type="match status" value="1"/>
</dbReference>
<dbReference type="InterPro" id="IPR029060">
    <property type="entry name" value="PIN-like_dom_sf"/>
</dbReference>
<gene>
    <name evidence="9" type="primary">fitB_1</name>
    <name evidence="9" type="ORF">jaqu_35180</name>
</gene>
<comment type="similarity">
    <text evidence="7">Belongs to the PINc/VapC protein family.</text>
</comment>
<evidence type="ECO:0000256" key="1">
    <source>
        <dbReference type="ARBA" id="ARBA00001946"/>
    </source>
</evidence>
<proteinExistence type="inferred from homology"/>
<keyword evidence="10" id="KW-1185">Reference proteome</keyword>
<evidence type="ECO:0000256" key="4">
    <source>
        <dbReference type="ARBA" id="ARBA00022723"/>
    </source>
</evidence>
<sequence length="142" mass="15596">MMILDTNVVSGLCRGADRPIIQPWLNLQATESVWLTDIVIAELRVGVLGWPEGKGRAQLDAFYEDLIARFMERGRVASFTTATTRHFASGMAKAKAAGREVRSFAEGAIAAIALERRMMVATRDTGPFEAMGVRVVNPWADQ</sequence>